<gene>
    <name evidence="4" type="ORF">JR316_002352</name>
</gene>
<evidence type="ECO:0000259" key="3">
    <source>
        <dbReference type="Pfam" id="PF15249"/>
    </source>
</evidence>
<reference evidence="4" key="1">
    <citation type="submission" date="2021-02" db="EMBL/GenBank/DDBJ databases">
        <title>Psilocybe cubensis genome.</title>
        <authorList>
            <person name="Mckernan K.J."/>
            <person name="Crawford S."/>
            <person name="Trippe A."/>
            <person name="Kane L.T."/>
            <person name="Mclaughlin S."/>
        </authorList>
    </citation>
    <scope>NUCLEOTIDE SEQUENCE [LARGE SCALE GENOMIC DNA]</scope>
    <source>
        <strain evidence="4">MGC-MH-2018</strain>
    </source>
</reference>
<dbReference type="EMBL" id="JAFIQS010000002">
    <property type="protein sequence ID" value="KAG5172849.1"/>
    <property type="molecule type" value="Genomic_DNA"/>
</dbReference>
<proteinExistence type="predicted"/>
<dbReference type="AlphaFoldDB" id="A0A8H8CQ75"/>
<sequence>MSSAFTGAYNSPYNQNLGSFRFEPTSSYLSSNEQLASSSSAAPASTWHRVVHPAANAIETKSTQKPKIIKHTPEELEHMNETLNRFRNRLLQDQAHVTRPDVDSPFIDEVDIINRLLPYHLFQHPKDDLDVVIDRKGKEKAHNLNWMDEIQETKLALECAKRCEAIRDRWRKLKIRSGQRSSPDDQSYYLAQVILDAERAENAWLGNELRSARTEAERIEREKRANNNMTRMSHFSATPQTPMPAVQAQYYRGYPYAYTQAYGSSATPPTVSTFSVAGPTPSNYTPSQASAAIPVQLPVASLPALHALGIVPVPAASLPPEGHHQTPAVLRGSTANGTILSLEINVSLLQSTQMSGLAMVLNSLVTRNNAANSARSGSPSASNQVDSANLMSK</sequence>
<dbReference type="InterPro" id="IPR015671">
    <property type="entry name" value="GSCR1_dom"/>
</dbReference>
<dbReference type="OrthoDB" id="2556847at2759"/>
<dbReference type="Pfam" id="PF15249">
    <property type="entry name" value="GLTSCR1"/>
    <property type="match status" value="1"/>
</dbReference>
<evidence type="ECO:0000256" key="2">
    <source>
        <dbReference type="SAM" id="MobiDB-lite"/>
    </source>
</evidence>
<feature type="domain" description="GLTSCR protein conserved" evidence="3">
    <location>
        <begin position="93"/>
        <end position="202"/>
    </location>
</feature>
<comment type="caution">
    <text evidence="4">The sequence shown here is derived from an EMBL/GenBank/DDBJ whole genome shotgun (WGS) entry which is preliminary data.</text>
</comment>
<protein>
    <recommendedName>
        <fullName evidence="3">GLTSCR protein conserved domain-containing protein</fullName>
    </recommendedName>
</protein>
<keyword evidence="1" id="KW-0175">Coiled coil</keyword>
<feature type="coiled-coil region" evidence="1">
    <location>
        <begin position="202"/>
        <end position="229"/>
    </location>
</feature>
<organism evidence="4">
    <name type="scientific">Psilocybe cubensis</name>
    <name type="common">Psychedelic mushroom</name>
    <name type="synonym">Stropharia cubensis</name>
    <dbReference type="NCBI Taxonomy" id="181762"/>
    <lineage>
        <taxon>Eukaryota</taxon>
        <taxon>Fungi</taxon>
        <taxon>Dikarya</taxon>
        <taxon>Basidiomycota</taxon>
        <taxon>Agaricomycotina</taxon>
        <taxon>Agaricomycetes</taxon>
        <taxon>Agaricomycetidae</taxon>
        <taxon>Agaricales</taxon>
        <taxon>Agaricineae</taxon>
        <taxon>Strophariaceae</taxon>
        <taxon>Psilocybe</taxon>
    </lineage>
</organism>
<feature type="region of interest" description="Disordered" evidence="2">
    <location>
        <begin position="371"/>
        <end position="393"/>
    </location>
</feature>
<evidence type="ECO:0000313" key="4">
    <source>
        <dbReference type="EMBL" id="KAG5172849.1"/>
    </source>
</evidence>
<evidence type="ECO:0000256" key="1">
    <source>
        <dbReference type="SAM" id="Coils"/>
    </source>
</evidence>
<name>A0A8H8CQ75_PSICU</name>
<accession>A0A8H8CQ75</accession>